<feature type="domain" description="Response regulatory" evidence="7">
    <location>
        <begin position="582"/>
        <end position="697"/>
    </location>
</feature>
<feature type="transmembrane region" description="Helical" evidence="5">
    <location>
        <begin position="45"/>
        <end position="67"/>
    </location>
</feature>
<dbReference type="Proteomes" id="UP000636888">
    <property type="component" value="Unassembled WGS sequence"/>
</dbReference>
<dbReference type="InterPro" id="IPR011006">
    <property type="entry name" value="CheY-like_superfamily"/>
</dbReference>
<dbReference type="Gene3D" id="3.30.565.10">
    <property type="entry name" value="Histidine kinase-like ATPase, C-terminal domain"/>
    <property type="match status" value="1"/>
</dbReference>
<feature type="domain" description="PAS" evidence="8">
    <location>
        <begin position="78"/>
        <end position="141"/>
    </location>
</feature>
<keyword evidence="3 4" id="KW-0597">Phosphoprotein</keyword>
<evidence type="ECO:0000313" key="10">
    <source>
        <dbReference type="EMBL" id="MBJ6727926.1"/>
    </source>
</evidence>
<dbReference type="PROSITE" id="PS50112">
    <property type="entry name" value="PAS"/>
    <property type="match status" value="1"/>
</dbReference>
<dbReference type="PANTHER" id="PTHR43065">
    <property type="entry name" value="SENSOR HISTIDINE KINASE"/>
    <property type="match status" value="1"/>
</dbReference>
<organism evidence="10 11">
    <name type="scientific">Geomesophilobacter sediminis</name>
    <dbReference type="NCBI Taxonomy" id="2798584"/>
    <lineage>
        <taxon>Bacteria</taxon>
        <taxon>Pseudomonadati</taxon>
        <taxon>Thermodesulfobacteriota</taxon>
        <taxon>Desulfuromonadia</taxon>
        <taxon>Geobacterales</taxon>
        <taxon>Geobacteraceae</taxon>
        <taxon>Geomesophilobacter</taxon>
    </lineage>
</organism>
<dbReference type="PROSITE" id="PS50113">
    <property type="entry name" value="PAC"/>
    <property type="match status" value="1"/>
</dbReference>
<reference evidence="10" key="1">
    <citation type="submission" date="2020-12" db="EMBL/GenBank/DDBJ databases">
        <title>Geomonas sp. Red875, isolated from river sediment.</title>
        <authorList>
            <person name="Xu Z."/>
            <person name="Zhang Z."/>
            <person name="Masuda Y."/>
            <person name="Itoh H."/>
            <person name="Senoo K."/>
        </authorList>
    </citation>
    <scope>NUCLEOTIDE SEQUENCE</scope>
    <source>
        <strain evidence="10">Red875</strain>
    </source>
</reference>
<dbReference type="SMART" id="SM00388">
    <property type="entry name" value="HisKA"/>
    <property type="match status" value="1"/>
</dbReference>
<evidence type="ECO:0000313" key="11">
    <source>
        <dbReference type="Proteomes" id="UP000636888"/>
    </source>
</evidence>
<dbReference type="Pfam" id="PF00072">
    <property type="entry name" value="Response_reg"/>
    <property type="match status" value="1"/>
</dbReference>
<evidence type="ECO:0000256" key="4">
    <source>
        <dbReference type="PROSITE-ProRule" id="PRU00169"/>
    </source>
</evidence>
<keyword evidence="5" id="KW-0472">Membrane</keyword>
<dbReference type="RefSeq" id="WP_199387065.1">
    <property type="nucleotide sequence ID" value="NZ_JAEMHM010000033.1"/>
</dbReference>
<dbReference type="AlphaFoldDB" id="A0A8J7SBS5"/>
<gene>
    <name evidence="10" type="ORF">JFN93_24725</name>
</gene>
<dbReference type="SUPFAM" id="SSF52172">
    <property type="entry name" value="CheY-like"/>
    <property type="match status" value="1"/>
</dbReference>
<dbReference type="Gene3D" id="3.30.450.20">
    <property type="entry name" value="PAS domain"/>
    <property type="match status" value="2"/>
</dbReference>
<dbReference type="EC" id="2.7.13.3" evidence="2"/>
<sequence length="702" mass="77851">MHRAGISHQPPSPLRTMGILLGALFSLEIMLMFALPYLVPTHNEVLANLADAASLTVLFLPLLYFYIFRPYRRSAELQKSLSENVLLHVIDGVVIFTADGMIDSFNRAAENLFGYAASEVAGRPISSLAATECRHKMEEALLHGDGSTGAAWECTGVRKDGSTIELELSVSDLRLGKEPMRLAIIRDITLRRKGEEELRRALSLLSTTLESTAEGILVRDLVGKTVIYNRRFAEMWRIPESVLSTHDDEVMREHVLDQLKDPRAFMELTTRLYREPERESQDILHFKDHRVFERVSLPHVVGGRIAGRVICFRDVTEQTQLEQQLRHAQKMEALGTLAGGVAHDFNNILTVIIGYSNVIARSLKKDDPLQHPVDQIIAASDRAASLTASLLAYSRKTTIDPKPIELNQELRNFNRFLKRLIGEKIELVTRYADHPLTVLADRGQIEQVLMNLAANARDAMSGNGCLVIDLHPLTIDADFVKLHGFGPPGDYAVITVADTGAGMDEATREKIFEPFFTTKETGHGTGLGLSIVYGIVRQHRGHINVYSEAGKGTTMNIYLPLTADAAQPPLVVPEPMTAGHETVLLIEDDQSVRGLVGNVLQDAGYRVIEAVDGEEAVAKFREAPETDLLLLDVIMPKKNGKETYEEIRALRPGVKAIFMSGYTADIVQKNGLIGDGLVIMNKPLAPNELLYKIREVLDRPRG</sequence>
<evidence type="ECO:0000256" key="3">
    <source>
        <dbReference type="ARBA" id="ARBA00022553"/>
    </source>
</evidence>
<dbReference type="SUPFAM" id="SSF55874">
    <property type="entry name" value="ATPase domain of HSP90 chaperone/DNA topoisomerase II/histidine kinase"/>
    <property type="match status" value="1"/>
</dbReference>
<dbReference type="InterPro" id="IPR036890">
    <property type="entry name" value="HATPase_C_sf"/>
</dbReference>
<comment type="caution">
    <text evidence="10">The sequence shown here is derived from an EMBL/GenBank/DDBJ whole genome shotgun (WGS) entry which is preliminary data.</text>
</comment>
<dbReference type="InterPro" id="IPR003661">
    <property type="entry name" value="HisK_dim/P_dom"/>
</dbReference>
<feature type="transmembrane region" description="Helical" evidence="5">
    <location>
        <begin position="20"/>
        <end position="39"/>
    </location>
</feature>
<comment type="catalytic activity">
    <reaction evidence="1">
        <text>ATP + protein L-histidine = ADP + protein N-phospho-L-histidine.</text>
        <dbReference type="EC" id="2.7.13.3"/>
    </reaction>
</comment>
<dbReference type="PRINTS" id="PR00344">
    <property type="entry name" value="BCTRLSENSOR"/>
</dbReference>
<evidence type="ECO:0000259" key="7">
    <source>
        <dbReference type="PROSITE" id="PS50110"/>
    </source>
</evidence>
<dbReference type="SUPFAM" id="SSF55785">
    <property type="entry name" value="PYP-like sensor domain (PAS domain)"/>
    <property type="match status" value="2"/>
</dbReference>
<keyword evidence="5" id="KW-0812">Transmembrane</keyword>
<evidence type="ECO:0000259" key="8">
    <source>
        <dbReference type="PROSITE" id="PS50112"/>
    </source>
</evidence>
<dbReference type="SUPFAM" id="SSF47384">
    <property type="entry name" value="Homodimeric domain of signal transducing histidine kinase"/>
    <property type="match status" value="1"/>
</dbReference>
<dbReference type="CDD" id="cd00130">
    <property type="entry name" value="PAS"/>
    <property type="match status" value="1"/>
</dbReference>
<dbReference type="PANTHER" id="PTHR43065:SF42">
    <property type="entry name" value="TWO-COMPONENT SENSOR PPRA"/>
    <property type="match status" value="1"/>
</dbReference>
<dbReference type="InterPro" id="IPR003594">
    <property type="entry name" value="HATPase_dom"/>
</dbReference>
<keyword evidence="5" id="KW-1133">Transmembrane helix</keyword>
<evidence type="ECO:0000259" key="9">
    <source>
        <dbReference type="PROSITE" id="PS50113"/>
    </source>
</evidence>
<evidence type="ECO:0000256" key="5">
    <source>
        <dbReference type="SAM" id="Phobius"/>
    </source>
</evidence>
<dbReference type="NCBIfam" id="TIGR00229">
    <property type="entry name" value="sensory_box"/>
    <property type="match status" value="1"/>
</dbReference>
<dbReference type="Gene3D" id="1.10.287.130">
    <property type="match status" value="1"/>
</dbReference>
<protein>
    <recommendedName>
        <fullName evidence="2">histidine kinase</fullName>
        <ecNumber evidence="2">2.7.13.3</ecNumber>
    </recommendedName>
</protein>
<dbReference type="Pfam" id="PF02518">
    <property type="entry name" value="HATPase_c"/>
    <property type="match status" value="1"/>
</dbReference>
<dbReference type="GO" id="GO:0000155">
    <property type="term" value="F:phosphorelay sensor kinase activity"/>
    <property type="evidence" value="ECO:0007669"/>
    <property type="project" value="InterPro"/>
</dbReference>
<feature type="domain" description="PAC" evidence="9">
    <location>
        <begin position="150"/>
        <end position="200"/>
    </location>
</feature>
<dbReference type="InterPro" id="IPR000014">
    <property type="entry name" value="PAS"/>
</dbReference>
<dbReference type="Pfam" id="PF13426">
    <property type="entry name" value="PAS_9"/>
    <property type="match status" value="1"/>
</dbReference>
<keyword evidence="11" id="KW-1185">Reference proteome</keyword>
<dbReference type="CDD" id="cd00082">
    <property type="entry name" value="HisKA"/>
    <property type="match status" value="1"/>
</dbReference>
<proteinExistence type="predicted"/>
<evidence type="ECO:0000256" key="1">
    <source>
        <dbReference type="ARBA" id="ARBA00000085"/>
    </source>
</evidence>
<dbReference type="Pfam" id="PF00512">
    <property type="entry name" value="HisKA"/>
    <property type="match status" value="1"/>
</dbReference>
<feature type="domain" description="Histidine kinase" evidence="6">
    <location>
        <begin position="340"/>
        <end position="563"/>
    </location>
</feature>
<dbReference type="InterPro" id="IPR035965">
    <property type="entry name" value="PAS-like_dom_sf"/>
</dbReference>
<dbReference type="SMART" id="SM00448">
    <property type="entry name" value="REC"/>
    <property type="match status" value="1"/>
</dbReference>
<dbReference type="InterPro" id="IPR000700">
    <property type="entry name" value="PAS-assoc_C"/>
</dbReference>
<accession>A0A8J7SBS5</accession>
<dbReference type="InterPro" id="IPR005467">
    <property type="entry name" value="His_kinase_dom"/>
</dbReference>
<dbReference type="SMART" id="SM00387">
    <property type="entry name" value="HATPase_c"/>
    <property type="match status" value="1"/>
</dbReference>
<dbReference type="Gene3D" id="3.40.50.2300">
    <property type="match status" value="1"/>
</dbReference>
<feature type="modified residue" description="4-aspartylphosphate" evidence="4">
    <location>
        <position position="632"/>
    </location>
</feature>
<dbReference type="InterPro" id="IPR036097">
    <property type="entry name" value="HisK_dim/P_sf"/>
</dbReference>
<dbReference type="SMART" id="SM00091">
    <property type="entry name" value="PAS"/>
    <property type="match status" value="2"/>
</dbReference>
<evidence type="ECO:0000259" key="6">
    <source>
        <dbReference type="PROSITE" id="PS50109"/>
    </source>
</evidence>
<evidence type="ECO:0000256" key="2">
    <source>
        <dbReference type="ARBA" id="ARBA00012438"/>
    </source>
</evidence>
<dbReference type="PROSITE" id="PS50109">
    <property type="entry name" value="HIS_KIN"/>
    <property type="match status" value="1"/>
</dbReference>
<dbReference type="InterPro" id="IPR001789">
    <property type="entry name" value="Sig_transdc_resp-reg_receiver"/>
</dbReference>
<dbReference type="EMBL" id="JAEMHM010000033">
    <property type="protein sequence ID" value="MBJ6727926.1"/>
    <property type="molecule type" value="Genomic_DNA"/>
</dbReference>
<dbReference type="PROSITE" id="PS50110">
    <property type="entry name" value="RESPONSE_REGULATORY"/>
    <property type="match status" value="1"/>
</dbReference>
<name>A0A8J7SBS5_9BACT</name>
<dbReference type="InterPro" id="IPR004358">
    <property type="entry name" value="Sig_transdc_His_kin-like_C"/>
</dbReference>